<keyword evidence="3" id="KW-1185">Reference proteome</keyword>
<dbReference type="Proteomes" id="UP000295388">
    <property type="component" value="Unassembled WGS sequence"/>
</dbReference>
<name>A0A4R6KAA5_9ACTN</name>
<sequence length="333" mass="35345">MIAGVVKEAAGVLDRRFLLNAFLPALTVLGGLALVIAGLELGVGPAIRRLGSQDSLLTSFEVAGFVVVVAVLAGLLSSLESALFRLAEGYWWGPLRRTLGALGKRWHRRRLAALGEQIADDAAYETVYLRYPLPTQPGEVMPTRLGNILKNAELYPRDRYEIDAVLVWPRLYPLLPERMATTLNAAQSDVALLLTAATCAAGFAVVAGGYVLAAGGSSVLFLACFWGGIALAWLAYRAACSAAIGYAQLVKAAFDIGRTELRAKLPDGDPGEDEMAYWRRVCAQWYRNVATAHAPAPEPPAPEDPPKGLALPLSVWLLGSAAVVGAAGAILLA</sequence>
<dbReference type="RefSeq" id="WP_133801889.1">
    <property type="nucleotide sequence ID" value="NZ_SNWQ01000010.1"/>
</dbReference>
<feature type="transmembrane region" description="Helical" evidence="1">
    <location>
        <begin position="309"/>
        <end position="332"/>
    </location>
</feature>
<dbReference type="AlphaFoldDB" id="A0A4R6KAA5"/>
<protein>
    <submittedName>
        <fullName evidence="2">Uncharacterized protein</fullName>
    </submittedName>
</protein>
<accession>A0A4R6KAA5</accession>
<comment type="caution">
    <text evidence="2">The sequence shown here is derived from an EMBL/GenBank/DDBJ whole genome shotgun (WGS) entry which is preliminary data.</text>
</comment>
<feature type="transmembrane region" description="Helical" evidence="1">
    <location>
        <begin position="190"/>
        <end position="212"/>
    </location>
</feature>
<evidence type="ECO:0000313" key="3">
    <source>
        <dbReference type="Proteomes" id="UP000295388"/>
    </source>
</evidence>
<proteinExistence type="predicted"/>
<dbReference type="OrthoDB" id="529448at2"/>
<organism evidence="2 3">
    <name type="scientific">Kribbella caucasensis</name>
    <dbReference type="NCBI Taxonomy" id="2512215"/>
    <lineage>
        <taxon>Bacteria</taxon>
        <taxon>Bacillati</taxon>
        <taxon>Actinomycetota</taxon>
        <taxon>Actinomycetes</taxon>
        <taxon>Propionibacteriales</taxon>
        <taxon>Kribbellaceae</taxon>
        <taxon>Kribbella</taxon>
    </lineage>
</organism>
<reference evidence="2 3" key="1">
    <citation type="submission" date="2019-03" db="EMBL/GenBank/DDBJ databases">
        <title>Genomic Encyclopedia of Type Strains, Phase III (KMG-III): the genomes of soil and plant-associated and newly described type strains.</title>
        <authorList>
            <person name="Whitman W."/>
        </authorList>
    </citation>
    <scope>NUCLEOTIDE SEQUENCE [LARGE SCALE GENOMIC DNA]</scope>
    <source>
        <strain evidence="2 3">VKM Ac-2527</strain>
    </source>
</reference>
<dbReference type="EMBL" id="SNWQ01000010">
    <property type="protein sequence ID" value="TDO46725.1"/>
    <property type="molecule type" value="Genomic_DNA"/>
</dbReference>
<keyword evidence="1" id="KW-0472">Membrane</keyword>
<evidence type="ECO:0000256" key="1">
    <source>
        <dbReference type="SAM" id="Phobius"/>
    </source>
</evidence>
<feature type="transmembrane region" description="Helical" evidence="1">
    <location>
        <begin position="21"/>
        <end position="43"/>
    </location>
</feature>
<evidence type="ECO:0000313" key="2">
    <source>
        <dbReference type="EMBL" id="TDO46725.1"/>
    </source>
</evidence>
<gene>
    <name evidence="2" type="ORF">EV643_110108</name>
</gene>
<keyword evidence="1" id="KW-0812">Transmembrane</keyword>
<feature type="transmembrane region" description="Helical" evidence="1">
    <location>
        <begin position="55"/>
        <end position="76"/>
    </location>
</feature>
<keyword evidence="1" id="KW-1133">Transmembrane helix</keyword>
<feature type="transmembrane region" description="Helical" evidence="1">
    <location>
        <begin position="219"/>
        <end position="236"/>
    </location>
</feature>